<evidence type="ECO:0000256" key="5">
    <source>
        <dbReference type="ARBA" id="ARBA00023136"/>
    </source>
</evidence>
<evidence type="ECO:0000313" key="9">
    <source>
        <dbReference type="Proteomes" id="UP001060504"/>
    </source>
</evidence>
<keyword evidence="5 6" id="KW-0472">Membrane</keyword>
<keyword evidence="3 6" id="KW-0812">Transmembrane</keyword>
<feature type="transmembrane region" description="Helical" evidence="6">
    <location>
        <begin position="51"/>
        <end position="74"/>
    </location>
</feature>
<feature type="domain" description="DUF3817" evidence="7">
    <location>
        <begin position="15"/>
        <end position="102"/>
    </location>
</feature>
<keyword evidence="9" id="KW-1185">Reference proteome</keyword>
<dbReference type="NCBIfam" id="TIGR03954">
    <property type="entry name" value="integ_memb_HG"/>
    <property type="match status" value="1"/>
</dbReference>
<dbReference type="Pfam" id="PF12823">
    <property type="entry name" value="DUF3817"/>
    <property type="match status" value="1"/>
</dbReference>
<dbReference type="Proteomes" id="UP001060504">
    <property type="component" value="Unassembled WGS sequence"/>
</dbReference>
<gene>
    <name evidence="8" type="ORF">NGTWS1702_34190</name>
</gene>
<name>A0ABQ4VBI5_9MYCO</name>
<proteinExistence type="predicted"/>
<accession>A0ABQ4VBI5</accession>
<evidence type="ECO:0000256" key="3">
    <source>
        <dbReference type="ARBA" id="ARBA00022692"/>
    </source>
</evidence>
<sequence>MTTMAVILDVRSTVRLFRVIAFAEAVSWVGLLIGMYFKYLGAPRTEVGVKLFGPVHGAIFVAFVVAALLAGIAFKWGLGTWLLALLGSIVPLGSVIFLIWADRSGRMGGRTGGDGRGDRCRGAGAIGDRNNVTDLIA</sequence>
<evidence type="ECO:0000256" key="6">
    <source>
        <dbReference type="SAM" id="Phobius"/>
    </source>
</evidence>
<evidence type="ECO:0000256" key="2">
    <source>
        <dbReference type="ARBA" id="ARBA00022475"/>
    </source>
</evidence>
<protein>
    <recommendedName>
        <fullName evidence="7">DUF3817 domain-containing protein</fullName>
    </recommendedName>
</protein>
<feature type="transmembrane region" description="Helical" evidence="6">
    <location>
        <begin position="20"/>
        <end position="39"/>
    </location>
</feature>
<keyword evidence="4 6" id="KW-1133">Transmembrane helix</keyword>
<reference evidence="8 9" key="1">
    <citation type="submission" date="2021-08" db="EMBL/GenBank/DDBJ databases">
        <title>Draft genome sequence of Mycolicibacterium sp. NGTWS1702 strain.</title>
        <authorList>
            <person name="Matsumoto M."/>
            <person name="Tang B.C.C."/>
            <person name="Machida Y."/>
            <person name="Matoyama H."/>
            <person name="Kishihara T."/>
            <person name="Sato S."/>
            <person name="Kondo I."/>
            <person name="Sano M."/>
            <person name="Kato G."/>
        </authorList>
    </citation>
    <scope>NUCLEOTIDE SEQUENCE [LARGE SCALE GENOMIC DNA]</scope>
    <source>
        <strain evidence="8 9">NGTWSNA01</strain>
    </source>
</reference>
<evidence type="ECO:0000313" key="8">
    <source>
        <dbReference type="EMBL" id="GJF09896.1"/>
    </source>
</evidence>
<keyword evidence="2" id="KW-1003">Cell membrane</keyword>
<evidence type="ECO:0000256" key="1">
    <source>
        <dbReference type="ARBA" id="ARBA00004651"/>
    </source>
</evidence>
<dbReference type="EMBL" id="BPRH01003579">
    <property type="protein sequence ID" value="GJF09896.1"/>
    <property type="molecule type" value="Genomic_DNA"/>
</dbReference>
<evidence type="ECO:0000259" key="7">
    <source>
        <dbReference type="Pfam" id="PF12823"/>
    </source>
</evidence>
<evidence type="ECO:0000256" key="4">
    <source>
        <dbReference type="ARBA" id="ARBA00022989"/>
    </source>
</evidence>
<organism evidence="8 9">
    <name type="scientific">Mycolicibacterium cyprinidarum</name>
    <dbReference type="NCBI Taxonomy" id="2860311"/>
    <lineage>
        <taxon>Bacteria</taxon>
        <taxon>Bacillati</taxon>
        <taxon>Actinomycetota</taxon>
        <taxon>Actinomycetes</taxon>
        <taxon>Mycobacteriales</taxon>
        <taxon>Mycobacteriaceae</taxon>
        <taxon>Mycolicibacterium</taxon>
    </lineage>
</organism>
<comment type="caution">
    <text evidence="8">The sequence shown here is derived from an EMBL/GenBank/DDBJ whole genome shotgun (WGS) entry which is preliminary data.</text>
</comment>
<feature type="transmembrane region" description="Helical" evidence="6">
    <location>
        <begin position="80"/>
        <end position="101"/>
    </location>
</feature>
<comment type="subcellular location">
    <subcellularLocation>
        <location evidence="1">Cell membrane</location>
        <topology evidence="1">Multi-pass membrane protein</topology>
    </subcellularLocation>
</comment>
<dbReference type="InterPro" id="IPR023845">
    <property type="entry name" value="DUF3817_TM"/>
</dbReference>
<dbReference type="PANTHER" id="PTHR40077">
    <property type="entry name" value="MEMBRANE PROTEIN-RELATED"/>
    <property type="match status" value="1"/>
</dbReference>
<dbReference type="PANTHER" id="PTHR40077:SF1">
    <property type="entry name" value="MEMBRANE PROTEIN"/>
    <property type="match status" value="1"/>
</dbReference>